<dbReference type="OrthoDB" id="9802808at2"/>
<gene>
    <name evidence="10" type="primary">parE</name>
    <name evidence="12" type="ordered locus">Bphy_2124</name>
</gene>
<keyword evidence="3" id="KW-0479">Metal-binding</keyword>
<dbReference type="PROSITE" id="PS50880">
    <property type="entry name" value="TOPRIM"/>
    <property type="match status" value="1"/>
</dbReference>
<evidence type="ECO:0000256" key="9">
    <source>
        <dbReference type="ARBA" id="ARBA00023235"/>
    </source>
</evidence>
<dbReference type="GO" id="GO:0003677">
    <property type="term" value="F:DNA binding"/>
    <property type="evidence" value="ECO:0007669"/>
    <property type="project" value="UniProtKB-UniRule"/>
</dbReference>
<dbReference type="SUPFAM" id="SSF54211">
    <property type="entry name" value="Ribosomal protein S5 domain 2-like"/>
    <property type="match status" value="1"/>
</dbReference>
<dbReference type="PRINTS" id="PR00418">
    <property type="entry name" value="TPI2FAMILY"/>
</dbReference>
<feature type="binding site" evidence="10">
    <location>
        <position position="10"/>
    </location>
    <ligand>
        <name>ATP</name>
        <dbReference type="ChEBI" id="CHEBI:30616"/>
    </ligand>
</feature>
<name>B2JE93_PARP8</name>
<dbReference type="Pfam" id="PF02518">
    <property type="entry name" value="HATPase_c"/>
    <property type="match status" value="1"/>
</dbReference>
<comment type="similarity">
    <text evidence="10">Belongs to the type II topoisomerase family. ParE type 1 subfamily.</text>
</comment>
<dbReference type="KEGG" id="bph:Bphy_2124"/>
<comment type="cofactor">
    <cofactor evidence="2">
        <name>Mg(2+)</name>
        <dbReference type="ChEBI" id="CHEBI:18420"/>
    </cofactor>
</comment>
<dbReference type="InterPro" id="IPR013506">
    <property type="entry name" value="Topo_IIA_bsu_dom2"/>
</dbReference>
<evidence type="ECO:0000259" key="11">
    <source>
        <dbReference type="PROSITE" id="PS50880"/>
    </source>
</evidence>
<feature type="site" description="Interaction with DNA" evidence="10">
    <location>
        <position position="519"/>
    </location>
</feature>
<protein>
    <recommendedName>
        <fullName evidence="10">DNA topoisomerase 4 subunit B</fullName>
        <ecNumber evidence="10">5.6.2.2</ecNumber>
    </recommendedName>
    <alternativeName>
        <fullName evidence="10">Topoisomerase IV subunit B</fullName>
    </alternativeName>
</protein>
<comment type="catalytic activity">
    <reaction evidence="1 10">
        <text>ATP-dependent breakage, passage and rejoining of double-stranded DNA.</text>
        <dbReference type="EC" id="5.6.2.2"/>
    </reaction>
</comment>
<dbReference type="PRINTS" id="PR01098">
    <property type="entry name" value="TOPISMRASE4B"/>
</dbReference>
<dbReference type="HAMAP" id="MF_00938">
    <property type="entry name" value="ParE_type1"/>
    <property type="match status" value="1"/>
</dbReference>
<feature type="site" description="Interaction with DNA" evidence="10">
    <location>
        <position position="646"/>
    </location>
</feature>
<keyword evidence="5 10" id="KW-0067">ATP-binding</keyword>
<dbReference type="GO" id="GO:0005694">
    <property type="term" value="C:chromosome"/>
    <property type="evidence" value="ECO:0007669"/>
    <property type="project" value="InterPro"/>
</dbReference>
<evidence type="ECO:0000256" key="10">
    <source>
        <dbReference type="HAMAP-Rule" id="MF_00938"/>
    </source>
</evidence>
<sequence length="661" mass="72818">MSTKKPNAAYSEASIKVLKGLEPVKQRPGMYTRTENPLHIIQEVIDNASDEALGGYGRQITVTLHADHSVSVEDDGRGIPFGMHPEERVPVVEIVFTRLHAGGKFDKAAGGAYTFSGGLHGVGVSVTNALSTRLDVTVWRDGKVAELSFSHGDVIKPLQVRAATKADKKSGTRVTAWADPKYFDSPNLPLGELQRLLRSKAVLLPGVEVVLINEKTGERQSWKYEDGLRGYLMEGMAGSDLLIPLFEGERYAESSRSNEETFAEGEGAAWVVAWSEEGPLTRESYVNLIPTPAGGTHEAGLRDGLFQAVKSFVELHNLQPKGVKLLAEDVFARVSFVLSAKVLDPQFQGQIKERLNSRDAVKLVSSFARPALELWLNQHVEHGKKLADLVIKQAQARTRAGQKVEKRKSSGVAVLPGKLTDCESTEIGRNELFLVEGDSAGGSAKMGRDKEYQAILPLRGKVLNTWETERDRLFANNEVHDISVAIGVDPHNPDDTVDLSNLRYGKICILSDADVDGSHIQVLLLTLFFKHFPQLIERGHVHVARPPLFRVDAPARGKKPAQKLYALDEGELEAILDKLRKDGVRESQWSISRFKGLGEMSAEQLWDTTMNPDTRRLSPVALGELDFDATVTRMTMLMGKGEAASRRSWLEEKGNQVEADI</sequence>
<dbReference type="PROSITE" id="PS00177">
    <property type="entry name" value="TOPOISOMERASE_II"/>
    <property type="match status" value="1"/>
</dbReference>
<evidence type="ECO:0000313" key="13">
    <source>
        <dbReference type="Proteomes" id="UP000001192"/>
    </source>
</evidence>
<organism evidence="12 13">
    <name type="scientific">Paraburkholderia phymatum (strain DSM 17167 / CIP 108236 / LMG 21445 / STM815)</name>
    <name type="common">Burkholderia phymatum</name>
    <dbReference type="NCBI Taxonomy" id="391038"/>
    <lineage>
        <taxon>Bacteria</taxon>
        <taxon>Pseudomonadati</taxon>
        <taxon>Pseudomonadota</taxon>
        <taxon>Betaproteobacteria</taxon>
        <taxon>Burkholderiales</taxon>
        <taxon>Burkholderiaceae</taxon>
        <taxon>Paraburkholderia</taxon>
    </lineage>
</organism>
<dbReference type="FunFam" id="3.40.50.670:FF:000001">
    <property type="entry name" value="DNA topoisomerase 2"/>
    <property type="match status" value="1"/>
</dbReference>
<dbReference type="SMART" id="SM00387">
    <property type="entry name" value="HATPase_c"/>
    <property type="match status" value="1"/>
</dbReference>
<dbReference type="InterPro" id="IPR020568">
    <property type="entry name" value="Ribosomal_Su5_D2-typ_SF"/>
</dbReference>
<dbReference type="InterPro" id="IPR006171">
    <property type="entry name" value="TOPRIM_dom"/>
</dbReference>
<dbReference type="EC" id="5.6.2.2" evidence="10"/>
<dbReference type="CDD" id="cd16928">
    <property type="entry name" value="HATPase_GyrB-like"/>
    <property type="match status" value="1"/>
</dbReference>
<dbReference type="STRING" id="391038.Bphy_2124"/>
<dbReference type="InterPro" id="IPR036890">
    <property type="entry name" value="HATPase_C_sf"/>
</dbReference>
<dbReference type="eggNOG" id="COG0187">
    <property type="taxonomic scope" value="Bacteria"/>
</dbReference>
<dbReference type="InterPro" id="IPR013760">
    <property type="entry name" value="Topo_IIA-like_dom_sf"/>
</dbReference>
<dbReference type="InterPro" id="IPR014721">
    <property type="entry name" value="Ribsml_uS5_D2-typ_fold_subgr"/>
</dbReference>
<keyword evidence="7 10" id="KW-0799">Topoisomerase</keyword>
<evidence type="ECO:0000256" key="6">
    <source>
        <dbReference type="ARBA" id="ARBA00022842"/>
    </source>
</evidence>
<feature type="domain" description="Toprim" evidence="11">
    <location>
        <begin position="430"/>
        <end position="547"/>
    </location>
</feature>
<dbReference type="GO" id="GO:0007059">
    <property type="term" value="P:chromosome segregation"/>
    <property type="evidence" value="ECO:0007669"/>
    <property type="project" value="UniProtKB-UniRule"/>
</dbReference>
<dbReference type="InterPro" id="IPR005737">
    <property type="entry name" value="TopoIV_B_Gneg"/>
</dbReference>
<dbReference type="Pfam" id="PF01751">
    <property type="entry name" value="Toprim"/>
    <property type="match status" value="1"/>
</dbReference>
<dbReference type="InterPro" id="IPR002288">
    <property type="entry name" value="DNA_gyrase_B_C"/>
</dbReference>
<dbReference type="SMART" id="SM00433">
    <property type="entry name" value="TOP2c"/>
    <property type="match status" value="1"/>
</dbReference>
<dbReference type="Pfam" id="PF00986">
    <property type="entry name" value="DNA_gyraseB_C"/>
    <property type="match status" value="1"/>
</dbReference>
<dbReference type="InterPro" id="IPR001241">
    <property type="entry name" value="Topo_IIA"/>
</dbReference>
<evidence type="ECO:0000256" key="3">
    <source>
        <dbReference type="ARBA" id="ARBA00022723"/>
    </source>
</evidence>
<keyword evidence="8 10" id="KW-0238">DNA-binding</keyword>
<keyword evidence="6" id="KW-0460">Magnesium</keyword>
<dbReference type="Pfam" id="PF00204">
    <property type="entry name" value="DNA_gyraseB"/>
    <property type="match status" value="1"/>
</dbReference>
<accession>B2JE93</accession>
<keyword evidence="9 10" id="KW-0413">Isomerase</keyword>
<reference evidence="13" key="1">
    <citation type="journal article" date="2014" name="Stand. Genomic Sci.">
        <title>Complete genome sequence of Burkholderia phymatum STM815(T), a broad host range and efficient nitrogen-fixing symbiont of Mimosa species.</title>
        <authorList>
            <person name="Moulin L."/>
            <person name="Klonowska A."/>
            <person name="Caroline B."/>
            <person name="Booth K."/>
            <person name="Vriezen J.A."/>
            <person name="Melkonian R."/>
            <person name="James E.K."/>
            <person name="Young J.P."/>
            <person name="Bena G."/>
            <person name="Hauser L."/>
            <person name="Land M."/>
            <person name="Kyrpides N."/>
            <person name="Bruce D."/>
            <person name="Chain P."/>
            <person name="Copeland A."/>
            <person name="Pitluck S."/>
            <person name="Woyke T."/>
            <person name="Lizotte-Waniewski M."/>
            <person name="Bristow J."/>
            <person name="Riley M."/>
        </authorList>
    </citation>
    <scope>NUCLEOTIDE SEQUENCE [LARGE SCALE GENOMIC DNA]</scope>
    <source>
        <strain evidence="13">DSM 17167 / CIP 108236 / LMG 21445 / STM815</strain>
    </source>
</reference>
<dbReference type="Gene3D" id="3.30.565.10">
    <property type="entry name" value="Histidine kinase-like ATPase, C-terminal domain"/>
    <property type="match status" value="1"/>
</dbReference>
<dbReference type="EMBL" id="CP001043">
    <property type="protein sequence ID" value="ACC71301.1"/>
    <property type="molecule type" value="Genomic_DNA"/>
</dbReference>
<dbReference type="PANTHER" id="PTHR45866">
    <property type="entry name" value="DNA GYRASE/TOPOISOMERASE SUBUNIT B"/>
    <property type="match status" value="1"/>
</dbReference>
<evidence type="ECO:0000256" key="4">
    <source>
        <dbReference type="ARBA" id="ARBA00022741"/>
    </source>
</evidence>
<evidence type="ECO:0000313" key="12">
    <source>
        <dbReference type="EMBL" id="ACC71301.1"/>
    </source>
</evidence>
<dbReference type="RefSeq" id="WP_012401507.1">
    <property type="nucleotide sequence ID" value="NC_010622.1"/>
</dbReference>
<keyword evidence="4 10" id="KW-0547">Nucleotide-binding</keyword>
<proteinExistence type="inferred from homology"/>
<keyword evidence="13" id="KW-1185">Reference proteome</keyword>
<feature type="binding site" evidence="10">
    <location>
        <begin position="118"/>
        <end position="124"/>
    </location>
    <ligand>
        <name>ATP</name>
        <dbReference type="ChEBI" id="CHEBI:30616"/>
    </ligand>
</feature>
<dbReference type="InterPro" id="IPR003594">
    <property type="entry name" value="HATPase_dom"/>
</dbReference>
<dbReference type="GO" id="GO:0006265">
    <property type="term" value="P:DNA topological change"/>
    <property type="evidence" value="ECO:0007669"/>
    <property type="project" value="UniProtKB-UniRule"/>
</dbReference>
<evidence type="ECO:0000256" key="2">
    <source>
        <dbReference type="ARBA" id="ARBA00001946"/>
    </source>
</evidence>
<comment type="subunit">
    <text evidence="10">Heterotetramer composed of ParC and ParE.</text>
</comment>
<comment type="function">
    <text evidence="10">Topoisomerase IV is essential for chromosome segregation. It relaxes supercoiled DNA. Performs the decatenation events required during the replication of a circular DNA molecule.</text>
</comment>
<dbReference type="PANTHER" id="PTHR45866:SF4">
    <property type="entry name" value="DNA TOPOISOMERASE 4 SUBUNIT B"/>
    <property type="match status" value="1"/>
</dbReference>
<dbReference type="Proteomes" id="UP000001192">
    <property type="component" value="Chromosome 1"/>
</dbReference>
<feature type="binding site" evidence="10">
    <location>
        <position position="352"/>
    </location>
    <ligand>
        <name>ATP</name>
        <dbReference type="ChEBI" id="CHEBI:30616"/>
    </ligand>
</feature>
<evidence type="ECO:0000256" key="8">
    <source>
        <dbReference type="ARBA" id="ARBA00023125"/>
    </source>
</evidence>
<dbReference type="GO" id="GO:0046872">
    <property type="term" value="F:metal ion binding"/>
    <property type="evidence" value="ECO:0007669"/>
    <property type="project" value="UniProtKB-KW"/>
</dbReference>
<dbReference type="InterPro" id="IPR018522">
    <property type="entry name" value="TopoIIA_CS"/>
</dbReference>
<dbReference type="AlphaFoldDB" id="B2JE93"/>
<dbReference type="GO" id="GO:0005524">
    <property type="term" value="F:ATP binding"/>
    <property type="evidence" value="ECO:0007669"/>
    <property type="project" value="UniProtKB-UniRule"/>
</dbReference>
<feature type="binding site" evidence="10">
    <location>
        <position position="47"/>
    </location>
    <ligand>
        <name>ATP</name>
        <dbReference type="ChEBI" id="CHEBI:30616"/>
    </ligand>
</feature>
<evidence type="ECO:0000256" key="5">
    <source>
        <dbReference type="ARBA" id="ARBA00022840"/>
    </source>
</evidence>
<dbReference type="Gene3D" id="3.40.50.670">
    <property type="match status" value="1"/>
</dbReference>
<feature type="site" description="Interaction with DNA" evidence="10">
    <location>
        <position position="464"/>
    </location>
</feature>
<dbReference type="HOGENOM" id="CLU_006146_1_0_4"/>
<dbReference type="Gene3D" id="3.30.230.10">
    <property type="match status" value="1"/>
</dbReference>
<dbReference type="InterPro" id="IPR013759">
    <property type="entry name" value="Topo_IIA_B_C"/>
</dbReference>
<dbReference type="CDD" id="cd00822">
    <property type="entry name" value="TopoII_Trans_DNA_gyrase"/>
    <property type="match status" value="1"/>
</dbReference>
<feature type="binding site" evidence="10">
    <location>
        <position position="74"/>
    </location>
    <ligand>
        <name>ATP</name>
        <dbReference type="ChEBI" id="CHEBI:30616"/>
    </ligand>
</feature>
<dbReference type="GO" id="GO:0003918">
    <property type="term" value="F:DNA topoisomerase type II (double strand cut, ATP-hydrolyzing) activity"/>
    <property type="evidence" value="ECO:0007669"/>
    <property type="project" value="UniProtKB-UniRule"/>
</dbReference>
<dbReference type="SUPFAM" id="SSF56719">
    <property type="entry name" value="Type II DNA topoisomerase"/>
    <property type="match status" value="1"/>
</dbReference>
<dbReference type="SUPFAM" id="SSF55874">
    <property type="entry name" value="ATPase domain of HSP90 chaperone/DNA topoisomerase II/histidine kinase"/>
    <property type="match status" value="1"/>
</dbReference>
<evidence type="ECO:0000256" key="7">
    <source>
        <dbReference type="ARBA" id="ARBA00023029"/>
    </source>
</evidence>
<evidence type="ECO:0000256" key="1">
    <source>
        <dbReference type="ARBA" id="ARBA00000185"/>
    </source>
</evidence>